<accession>A0ABX0YNZ2</accession>
<keyword evidence="2" id="KW-0812">Transmembrane</keyword>
<evidence type="ECO:0000313" key="3">
    <source>
        <dbReference type="EMBL" id="NJP12735.1"/>
    </source>
</evidence>
<feature type="region of interest" description="Disordered" evidence="1">
    <location>
        <begin position="154"/>
        <end position="188"/>
    </location>
</feature>
<evidence type="ECO:0000256" key="1">
    <source>
        <dbReference type="SAM" id="MobiDB-lite"/>
    </source>
</evidence>
<gene>
    <name evidence="3" type="ORF">HCJ95_00145</name>
</gene>
<feature type="transmembrane region" description="Helical" evidence="2">
    <location>
        <begin position="22"/>
        <end position="42"/>
    </location>
</feature>
<dbReference type="EMBL" id="JAATEL010000001">
    <property type="protein sequence ID" value="NJP12735.1"/>
    <property type="molecule type" value="Genomic_DNA"/>
</dbReference>
<dbReference type="PANTHER" id="PTHR35335:SF1">
    <property type="entry name" value="UPF0716 PROTEIN FXSA"/>
    <property type="match status" value="1"/>
</dbReference>
<dbReference type="NCBIfam" id="NF008528">
    <property type="entry name" value="PRK11463.1-2"/>
    <property type="match status" value="1"/>
</dbReference>
<keyword evidence="2" id="KW-0472">Membrane</keyword>
<feature type="transmembrane region" description="Helical" evidence="2">
    <location>
        <begin position="98"/>
        <end position="119"/>
    </location>
</feature>
<dbReference type="Proteomes" id="UP000635996">
    <property type="component" value="Unassembled WGS sequence"/>
</dbReference>
<dbReference type="NCBIfam" id="NF008527">
    <property type="entry name" value="PRK11463.1-1"/>
    <property type="match status" value="1"/>
</dbReference>
<keyword evidence="2" id="KW-1133">Transmembrane helix</keyword>
<organism evidence="3 4">
    <name type="scientific">Streptomyces thermoviolaceus subsp. thermoviolaceus</name>
    <dbReference type="NCBI Taxonomy" id="66860"/>
    <lineage>
        <taxon>Bacteria</taxon>
        <taxon>Bacillati</taxon>
        <taxon>Actinomycetota</taxon>
        <taxon>Actinomycetes</taxon>
        <taxon>Kitasatosporales</taxon>
        <taxon>Streptomycetaceae</taxon>
        <taxon>Streptomyces</taxon>
    </lineage>
</organism>
<comment type="caution">
    <text evidence="3">The sequence shown here is derived from an EMBL/GenBank/DDBJ whole genome shotgun (WGS) entry which is preliminary data.</text>
</comment>
<evidence type="ECO:0000256" key="2">
    <source>
        <dbReference type="SAM" id="Phobius"/>
    </source>
</evidence>
<sequence length="188" mass="20075">MTTGASTSSYTTHPARSRLRRYLPAALVVWLVLEVWLLSLVAGAANGFTVFLLLVATFVAGAAVIKRAGRRAFRDLDATLRHGAVPSGRRGGNGLTMLAGLLLMIPGMISDAAGLLLLIPPVQRLVSRRVERSVDRRLRRAGVGPLGDTFAWVRTDGPGGPGGKVVPGEVIRQEPEDGPDQQRPPLTR</sequence>
<dbReference type="Pfam" id="PF04186">
    <property type="entry name" value="FxsA"/>
    <property type="match status" value="1"/>
</dbReference>
<keyword evidence="4" id="KW-1185">Reference proteome</keyword>
<dbReference type="RefSeq" id="WP_125496039.1">
    <property type="nucleotide sequence ID" value="NZ_BMVZ01000003.1"/>
</dbReference>
<proteinExistence type="predicted"/>
<dbReference type="PANTHER" id="PTHR35335">
    <property type="entry name" value="UPF0716 PROTEIN FXSA"/>
    <property type="match status" value="1"/>
</dbReference>
<evidence type="ECO:0000313" key="4">
    <source>
        <dbReference type="Proteomes" id="UP000635996"/>
    </source>
</evidence>
<name>A0ABX0YNZ2_STRTL</name>
<protein>
    <submittedName>
        <fullName evidence="3">FxsA family protein</fullName>
    </submittedName>
</protein>
<dbReference type="InterPro" id="IPR007313">
    <property type="entry name" value="FxsA"/>
</dbReference>
<reference evidence="3 4" key="1">
    <citation type="submission" date="2020-03" db="EMBL/GenBank/DDBJ databases">
        <title>WGS of actinomycetes isolated from Thailand.</title>
        <authorList>
            <person name="Thawai C."/>
        </authorList>
    </citation>
    <scope>NUCLEOTIDE SEQUENCE [LARGE SCALE GENOMIC DNA]</scope>
    <source>
        <strain evidence="3 4">NBRC 13905</strain>
    </source>
</reference>
<feature type="transmembrane region" description="Helical" evidence="2">
    <location>
        <begin position="48"/>
        <end position="65"/>
    </location>
</feature>